<dbReference type="PROSITE" id="PS50507">
    <property type="entry name" value="RDRP_SSRNA_POS"/>
    <property type="match status" value="1"/>
</dbReference>
<reference evidence="15 16" key="1">
    <citation type="journal article" date="2003" name="Arch. Virol.">
        <title>Characterization of a new potyvirus isolated from Chinese artichoke in Japan.</title>
        <authorList>
            <person name="Fuji S."/>
            <person name="Yamamoto H."/>
            <person name="Furuya H."/>
            <person name="Naito H."/>
        </authorList>
    </citation>
    <scope>NUCLEOTIDE SEQUENCE [LARGE SCALE GENOMIC DNA]</scope>
</reference>
<feature type="domain" description="RdRp catalytic" evidence="14">
    <location>
        <begin position="1"/>
        <end position="53"/>
    </location>
</feature>
<dbReference type="GeneID" id="40525279"/>
<keyword evidence="4" id="KW-0696">RNA-directed RNA polymerase</keyword>
<accession>Q7TB15</accession>
<keyword evidence="16" id="KW-1185">Reference proteome</keyword>
<dbReference type="EMBL" id="AB099711">
    <property type="protein sequence ID" value="BAC79153.1"/>
    <property type="molecule type" value="Genomic_RNA"/>
</dbReference>
<feature type="non-terminal residue" evidence="15">
    <location>
        <position position="1"/>
    </location>
</feature>
<evidence type="ECO:0000256" key="13">
    <source>
        <dbReference type="SAM" id="MobiDB-lite"/>
    </source>
</evidence>
<dbReference type="GO" id="GO:0003968">
    <property type="term" value="F:RNA-directed RNA polymerase activity"/>
    <property type="evidence" value="ECO:0007669"/>
    <property type="project" value="UniProtKB-KW"/>
</dbReference>
<organism evidence="15 16">
    <name type="scientific">Chinese artichoke mosaic virus</name>
    <dbReference type="NCBI Taxonomy" id="218282"/>
    <lineage>
        <taxon>Viruses</taxon>
        <taxon>Riboviria</taxon>
        <taxon>Orthornavirae</taxon>
        <taxon>Pisuviricota</taxon>
        <taxon>Stelpaviricetes</taxon>
        <taxon>Patatavirales</taxon>
        <taxon>Potyviridae</taxon>
        <taxon>Potyvirus</taxon>
        <taxon>Potyvirus artichokis</taxon>
    </lineage>
</organism>
<proteinExistence type="inferred from homology"/>
<keyword evidence="10" id="KW-0693">Viral RNA replication</keyword>
<dbReference type="KEGG" id="vg:40525279"/>
<evidence type="ECO:0000256" key="12">
    <source>
        <dbReference type="RuleBase" id="RU003351"/>
    </source>
</evidence>
<feature type="region of interest" description="Disordered" evidence="13">
    <location>
        <begin position="207"/>
        <end position="263"/>
    </location>
</feature>
<evidence type="ECO:0000256" key="6">
    <source>
        <dbReference type="ARBA" id="ARBA00022679"/>
    </source>
</evidence>
<dbReference type="GO" id="GO:0003723">
    <property type="term" value="F:RNA binding"/>
    <property type="evidence" value="ECO:0007669"/>
    <property type="project" value="InterPro"/>
</dbReference>
<evidence type="ECO:0000256" key="11">
    <source>
        <dbReference type="ARBA" id="ARBA00029405"/>
    </source>
</evidence>
<feature type="compositionally biased region" description="Polar residues" evidence="13">
    <location>
        <begin position="231"/>
        <end position="250"/>
    </location>
</feature>
<dbReference type="InterPro" id="IPR043502">
    <property type="entry name" value="DNA/RNA_pol_sf"/>
</dbReference>
<evidence type="ECO:0000256" key="8">
    <source>
        <dbReference type="ARBA" id="ARBA00022741"/>
    </source>
</evidence>
<dbReference type="GO" id="GO:0019028">
    <property type="term" value="C:viral capsid"/>
    <property type="evidence" value="ECO:0007669"/>
    <property type="project" value="UniProtKB-KW"/>
</dbReference>
<dbReference type="Pfam" id="PF00767">
    <property type="entry name" value="Poty_coat"/>
    <property type="match status" value="1"/>
</dbReference>
<dbReference type="InterPro" id="IPR007094">
    <property type="entry name" value="RNA-dir_pol_PSvirus"/>
</dbReference>
<keyword evidence="8" id="KW-0547">Nucleotide-binding</keyword>
<dbReference type="GO" id="GO:0000166">
    <property type="term" value="F:nucleotide binding"/>
    <property type="evidence" value="ECO:0007669"/>
    <property type="project" value="UniProtKB-KW"/>
</dbReference>
<protein>
    <recommendedName>
        <fullName evidence="3">Genome polyprotein</fullName>
    </recommendedName>
</protein>
<comment type="subcellular location">
    <subcellularLocation>
        <location evidence="1">Virion</location>
    </subcellularLocation>
</comment>
<dbReference type="SUPFAM" id="SSF56672">
    <property type="entry name" value="DNA/RNA polymerases"/>
    <property type="match status" value="1"/>
</dbReference>
<name>Q7TB15_9POTV</name>
<dbReference type="Pfam" id="PF00680">
    <property type="entry name" value="RdRP_1"/>
    <property type="match status" value="1"/>
</dbReference>
<dbReference type="GO" id="GO:0039694">
    <property type="term" value="P:viral RNA genome replication"/>
    <property type="evidence" value="ECO:0007669"/>
    <property type="project" value="InterPro"/>
</dbReference>
<dbReference type="GO" id="GO:0006351">
    <property type="term" value="P:DNA-templated transcription"/>
    <property type="evidence" value="ECO:0007669"/>
    <property type="project" value="InterPro"/>
</dbReference>
<evidence type="ECO:0000256" key="2">
    <source>
        <dbReference type="ARBA" id="ARBA00006064"/>
    </source>
</evidence>
<comment type="function">
    <text evidence="11">Involved in aphid transmission, cell-to-cell and systemis movement, encapsidation of the viral RNA and in the regulation of viral RNA amplification.</text>
</comment>
<dbReference type="Proteomes" id="UP000232835">
    <property type="component" value="Segment"/>
</dbReference>
<evidence type="ECO:0000313" key="16">
    <source>
        <dbReference type="Proteomes" id="UP000232835"/>
    </source>
</evidence>
<evidence type="ECO:0000256" key="9">
    <source>
        <dbReference type="ARBA" id="ARBA00022844"/>
    </source>
</evidence>
<sequence>STVVDNTLMVILAMKYSLKRLGIPYKDQDKYCKFVVNGDDLIIALHPTKEKVLDGMSQEFADLGLNYDFSSRTRDVKDLWFMSHCGIDKGGLYIPKLEPERVVSILEWDRAGEPEHRLEAICASMIEAWGYDDLLHEIRKFYKWVLEQAPYNMLASEGKAPYIAEVALQHLYTGTDVTTNELLDYYRQLLLDHEDEDSEVYHQADETIDAGKEEEKKPKSSGSKQPEVVESGSTKQNKAGSSQGPETQQGGAERDRDIDAGTNGTIVIPRVQAITKKMRLPKVKGKVVLNIQHLIDYSPDQDDLFNTRSSQEQFSYWYDNVKASYDLDDASMQVIMNGLMVWCLNNSTSPNLKGNWVMMDGDEQVEYPLQPILEYAQPTFRMIMRHFSDAAEAYIVKENTKKPYMPRYGLIRNLRDYSCARYAFDFYEMNSKTPVRAKEAHLQMKAAALRGAANEMFGLDGKVGETEERTERHTAADVNKNMHSLLGVRHG</sequence>
<evidence type="ECO:0000256" key="1">
    <source>
        <dbReference type="ARBA" id="ARBA00004328"/>
    </source>
</evidence>
<dbReference type="Gene3D" id="3.30.70.270">
    <property type="match status" value="1"/>
</dbReference>
<evidence type="ECO:0000313" key="15">
    <source>
        <dbReference type="EMBL" id="BAC79153.1"/>
    </source>
</evidence>
<evidence type="ECO:0000259" key="14">
    <source>
        <dbReference type="PROSITE" id="PS50507"/>
    </source>
</evidence>
<keyword evidence="5" id="KW-0167">Capsid protein</keyword>
<evidence type="ECO:0000256" key="7">
    <source>
        <dbReference type="ARBA" id="ARBA00022695"/>
    </source>
</evidence>
<evidence type="ECO:0000256" key="4">
    <source>
        <dbReference type="ARBA" id="ARBA00022484"/>
    </source>
</evidence>
<keyword evidence="9" id="KW-0946">Virion</keyword>
<comment type="similarity">
    <text evidence="2 12">Belongs to the potyviridae genome polyprotein family.</text>
</comment>
<evidence type="ECO:0000256" key="5">
    <source>
        <dbReference type="ARBA" id="ARBA00022561"/>
    </source>
</evidence>
<keyword evidence="6" id="KW-0808">Transferase</keyword>
<dbReference type="InterPro" id="IPR001592">
    <property type="entry name" value="Poty_coat"/>
</dbReference>
<evidence type="ECO:0000256" key="10">
    <source>
        <dbReference type="ARBA" id="ARBA00022953"/>
    </source>
</evidence>
<dbReference type="InterPro" id="IPR001205">
    <property type="entry name" value="RNA-dir_pol_C"/>
</dbReference>
<keyword evidence="7" id="KW-0548">Nucleotidyltransferase</keyword>
<dbReference type="InterPro" id="IPR043128">
    <property type="entry name" value="Rev_trsase/Diguanyl_cyclase"/>
</dbReference>
<feature type="compositionally biased region" description="Basic and acidic residues" evidence="13">
    <location>
        <begin position="207"/>
        <end position="218"/>
    </location>
</feature>
<evidence type="ECO:0000256" key="3">
    <source>
        <dbReference type="ARBA" id="ARBA00020107"/>
    </source>
</evidence>
<dbReference type="RefSeq" id="YP_009665128.1">
    <property type="nucleotide sequence ID" value="NC_043144.1"/>
</dbReference>